<name>A0A8X7YSC4_POPTO</name>
<protein>
    <submittedName>
        <fullName evidence="1">Uncharacterized protein</fullName>
    </submittedName>
</protein>
<keyword evidence="2" id="KW-1185">Reference proteome</keyword>
<gene>
    <name evidence="1" type="ORF">POTOM_041083</name>
</gene>
<evidence type="ECO:0000313" key="2">
    <source>
        <dbReference type="Proteomes" id="UP000886885"/>
    </source>
</evidence>
<organism evidence="1 2">
    <name type="scientific">Populus tomentosa</name>
    <name type="common">Chinese white poplar</name>
    <dbReference type="NCBI Taxonomy" id="118781"/>
    <lineage>
        <taxon>Eukaryota</taxon>
        <taxon>Viridiplantae</taxon>
        <taxon>Streptophyta</taxon>
        <taxon>Embryophyta</taxon>
        <taxon>Tracheophyta</taxon>
        <taxon>Spermatophyta</taxon>
        <taxon>Magnoliopsida</taxon>
        <taxon>eudicotyledons</taxon>
        <taxon>Gunneridae</taxon>
        <taxon>Pentapetalae</taxon>
        <taxon>rosids</taxon>
        <taxon>fabids</taxon>
        <taxon>Malpighiales</taxon>
        <taxon>Salicaceae</taxon>
        <taxon>Saliceae</taxon>
        <taxon>Populus</taxon>
    </lineage>
</organism>
<proteinExistence type="predicted"/>
<comment type="caution">
    <text evidence="1">The sequence shown here is derived from an EMBL/GenBank/DDBJ whole genome shotgun (WGS) entry which is preliminary data.</text>
</comment>
<reference evidence="1" key="1">
    <citation type="journal article" date="2020" name="bioRxiv">
        <title>Hybrid origin of Populus tomentosa Carr. identified through genome sequencing and phylogenomic analysis.</title>
        <authorList>
            <person name="An X."/>
            <person name="Gao K."/>
            <person name="Chen Z."/>
            <person name="Li J."/>
            <person name="Yang X."/>
            <person name="Yang X."/>
            <person name="Zhou J."/>
            <person name="Guo T."/>
            <person name="Zhao T."/>
            <person name="Huang S."/>
            <person name="Miao D."/>
            <person name="Khan W.U."/>
            <person name="Rao P."/>
            <person name="Ye M."/>
            <person name="Lei B."/>
            <person name="Liao W."/>
            <person name="Wang J."/>
            <person name="Ji L."/>
            <person name="Li Y."/>
            <person name="Guo B."/>
            <person name="Mustafa N.S."/>
            <person name="Li S."/>
            <person name="Yun Q."/>
            <person name="Keller S.R."/>
            <person name="Mao J."/>
            <person name="Zhang R."/>
            <person name="Strauss S.H."/>
        </authorList>
    </citation>
    <scope>NUCLEOTIDE SEQUENCE</scope>
    <source>
        <strain evidence="1">GM15</strain>
        <tissue evidence="1">Leaf</tissue>
    </source>
</reference>
<dbReference type="OrthoDB" id="1162579at2759"/>
<dbReference type="AlphaFoldDB" id="A0A8X7YSC4"/>
<sequence length="127" mass="14390">MKSSNKPWTRVGAIQFVADTARERVRKATQLADAIGGHSIEKQWTALYPVVFEVHKIDGSVDTVEYRNIEGSSDDLKTINYREDGESTWSFTFFFVFSGVIEIELWNLALALNLGMFLAPLWSISEL</sequence>
<accession>A0A8X7YSC4</accession>
<dbReference type="Proteomes" id="UP000886885">
    <property type="component" value="Chromosome 11D"/>
</dbReference>
<evidence type="ECO:0000313" key="1">
    <source>
        <dbReference type="EMBL" id="KAG6755265.1"/>
    </source>
</evidence>
<dbReference type="EMBL" id="JAAWWB010000022">
    <property type="protein sequence ID" value="KAG6755265.1"/>
    <property type="molecule type" value="Genomic_DNA"/>
</dbReference>